<dbReference type="PANTHER" id="PTHR13526:SF8">
    <property type="entry name" value="TRANSCRIPTION FACTOR SPT20 HOMOLOG"/>
    <property type="match status" value="1"/>
</dbReference>
<feature type="region of interest" description="Disordered" evidence="2">
    <location>
        <begin position="699"/>
        <end position="729"/>
    </location>
</feature>
<feature type="compositionally biased region" description="Low complexity" evidence="2">
    <location>
        <begin position="707"/>
        <end position="729"/>
    </location>
</feature>
<dbReference type="GO" id="GO:0000124">
    <property type="term" value="C:SAGA complex"/>
    <property type="evidence" value="ECO:0007669"/>
    <property type="project" value="InterPro"/>
</dbReference>
<feature type="compositionally biased region" description="Low complexity" evidence="2">
    <location>
        <begin position="621"/>
        <end position="648"/>
    </location>
</feature>
<accession>A0A8S1CTX0</accession>
<feature type="domain" description="Spt20-like SEP" evidence="3">
    <location>
        <begin position="127"/>
        <end position="227"/>
    </location>
</feature>
<dbReference type="Pfam" id="PF12090">
    <property type="entry name" value="Spt20_SEP"/>
    <property type="match status" value="1"/>
</dbReference>
<feature type="region of interest" description="Disordered" evidence="2">
    <location>
        <begin position="17"/>
        <end position="41"/>
    </location>
</feature>
<reference evidence="4 5" key="1">
    <citation type="submission" date="2020-04" db="EMBL/GenBank/DDBJ databases">
        <authorList>
            <person name="Alioto T."/>
            <person name="Alioto T."/>
            <person name="Gomez Garrido J."/>
        </authorList>
    </citation>
    <scope>NUCLEOTIDE SEQUENCE [LARGE SCALE GENOMIC DNA]</scope>
</reference>
<proteinExistence type="inferred from homology"/>
<organism evidence="4 5">
    <name type="scientific">Cloeon dipterum</name>
    <dbReference type="NCBI Taxonomy" id="197152"/>
    <lineage>
        <taxon>Eukaryota</taxon>
        <taxon>Metazoa</taxon>
        <taxon>Ecdysozoa</taxon>
        <taxon>Arthropoda</taxon>
        <taxon>Hexapoda</taxon>
        <taxon>Insecta</taxon>
        <taxon>Pterygota</taxon>
        <taxon>Palaeoptera</taxon>
        <taxon>Ephemeroptera</taxon>
        <taxon>Pisciforma</taxon>
        <taxon>Baetidae</taxon>
        <taxon>Cloeon</taxon>
    </lineage>
</organism>
<sequence>MQSLAFEATESYGYSQYYHASPGSSGDSSSGSNESCASPQRPTLLNSVDERLFQLCREEGTTKKPCPSRLLKKLVAREGLGTLLVRLFPGDQGYKVSIKDASGRNSAYPSGETKVSPTIVSTYDEDELLPYIDREELPPAIADLLEDSSVPLFYAGCVVAEIMDMRHCPAGHSRFVLLKPTDQSLLCDINQLTSEGNWTTQEKMEIESQLILATQGPLCLDPSPSVAVRNARAHYQGLDLSSPPLRRLVRKYSQTAINKRRRLSQYLNSCSTPLLRHLEKRPRNRPTQPVKLPPQMSNGYVAPPDPAEVLRLADKILEGPPQSSECLPQLVEEYILQTERAQGRVYHIKLSLLQRPSTTEYFGELYVDRDFKEGQKNGASCRFSLGTQWHAKKYIDQFCEIFTEEGRKLVTITHIVPGMPPTVTNTWEKKEEENKLEEMAINPLAMHKPSALSNPILGVPLSLVQQQQALQQQQQPPPPPIVRVQTSPTKPVSPTRHNNATSAAISALATSLMNSAQQFQQQAAAANAVPQQIAQKGRRPSNTLLTARLNAPVQQITPQASPQQSLLSPQPARMSALTSQLNAPPVIAPAQPFVNFSYAVPNKMVATLRPAFTQNSPQHRQMSPQQTQQISQPLTPQQQQSPQVQVQQESNLGMAMPGLSALLAGTPSADNPMPSSTNNTSVLLEKLTSPTVVPAYVAPAPTPPSPVATSQSPKPITPSPMSSPSTLSVSSVSNLNLHLASLQEAMARVPAFQNVQETEIMDAWEFVSIPGLPNPISLSLNVSQNAVQPSGVIVPTLPIANTATLTSPSVVAPAPSPQPITTQLGTLNVSPANHTMLLTANTMAGTGQVLSLPVAQVMAPAGVKTALSQGLRPTSPMAIPQLTQTNPQPIQLLGAIPGQVQRSRLIQRSPTNTTTVKLQGQTPQSSLQAALGQPVMALTPQQQLQLTLQKHPQLQQCLNQKVNVKPRRRSSAAEPK</sequence>
<evidence type="ECO:0000259" key="3">
    <source>
        <dbReference type="Pfam" id="PF12090"/>
    </source>
</evidence>
<dbReference type="Proteomes" id="UP000494165">
    <property type="component" value="Unassembled WGS sequence"/>
</dbReference>
<comment type="similarity">
    <text evidence="1">Belongs to the SPT20 family.</text>
</comment>
<keyword evidence="5" id="KW-1185">Reference proteome</keyword>
<dbReference type="EMBL" id="CADEPI010000085">
    <property type="protein sequence ID" value="CAB3373450.1"/>
    <property type="molecule type" value="Genomic_DNA"/>
</dbReference>
<name>A0A8S1CTX0_9INSE</name>
<feature type="region of interest" description="Disordered" evidence="2">
    <location>
        <begin position="467"/>
        <end position="498"/>
    </location>
</feature>
<comment type="caution">
    <text evidence="4">The sequence shown here is derived from an EMBL/GenBank/DDBJ whole genome shotgun (WGS) entry which is preliminary data.</text>
</comment>
<evidence type="ECO:0000256" key="1">
    <source>
        <dbReference type="ARBA" id="ARBA00009112"/>
    </source>
</evidence>
<dbReference type="GO" id="GO:0006357">
    <property type="term" value="P:regulation of transcription by RNA polymerase II"/>
    <property type="evidence" value="ECO:0007669"/>
    <property type="project" value="TreeGrafter"/>
</dbReference>
<dbReference type="InterPro" id="IPR046468">
    <property type="entry name" value="Spt20-like_SEP"/>
</dbReference>
<dbReference type="InterPro" id="IPR021950">
    <property type="entry name" value="Spt20"/>
</dbReference>
<dbReference type="PANTHER" id="PTHR13526">
    <property type="entry name" value="TRANSCRIPTION FACTOR SPT20 HOMOLOG"/>
    <property type="match status" value="1"/>
</dbReference>
<dbReference type="AlphaFoldDB" id="A0A8S1CTX0"/>
<feature type="compositionally biased region" description="Low complexity" evidence="2">
    <location>
        <begin position="21"/>
        <end position="38"/>
    </location>
</feature>
<protein>
    <recommendedName>
        <fullName evidence="3">Spt20-like SEP domain-containing protein</fullName>
    </recommendedName>
</protein>
<dbReference type="GO" id="GO:0003712">
    <property type="term" value="F:transcription coregulator activity"/>
    <property type="evidence" value="ECO:0007669"/>
    <property type="project" value="InterPro"/>
</dbReference>
<evidence type="ECO:0000313" key="5">
    <source>
        <dbReference type="Proteomes" id="UP000494165"/>
    </source>
</evidence>
<evidence type="ECO:0000313" key="4">
    <source>
        <dbReference type="EMBL" id="CAB3373450.1"/>
    </source>
</evidence>
<gene>
    <name evidence="4" type="ORF">CLODIP_2_CD15638</name>
</gene>
<evidence type="ECO:0000256" key="2">
    <source>
        <dbReference type="SAM" id="MobiDB-lite"/>
    </source>
</evidence>
<feature type="region of interest" description="Disordered" evidence="2">
    <location>
        <begin position="614"/>
        <end position="648"/>
    </location>
</feature>
<feature type="compositionally biased region" description="Polar residues" evidence="2">
    <location>
        <begin position="484"/>
        <end position="498"/>
    </location>
</feature>
<dbReference type="OrthoDB" id="1932706at2759"/>